<proteinExistence type="predicted"/>
<name>A0ABR4XNV5_9LACO</name>
<comment type="caution">
    <text evidence="1">The sequence shown here is derived from an EMBL/GenBank/DDBJ whole genome shotgun (WGS) entry which is preliminary data.</text>
</comment>
<gene>
    <name evidence="1" type="ORF">Q757_09230</name>
</gene>
<accession>A0ABR4XNV5</accession>
<evidence type="ECO:0000313" key="2">
    <source>
        <dbReference type="Proteomes" id="UP000030023"/>
    </source>
</evidence>
<reference evidence="1 2" key="1">
    <citation type="journal article" date="2014" name="Antonie Van Leeuwenhoek">
        <title>Oenococcus alcoholitolerans sp. nov., a lactic acid bacteria isolated from cachaca and ethanol fermentation processes.</title>
        <authorList>
            <person name="Badotti F."/>
            <person name="Moreira A.P."/>
            <person name="Tonon L.A."/>
            <person name="de Lucena B.T."/>
            <person name="Gomes Fde C."/>
            <person name="Kruger R."/>
            <person name="Thompson C.C."/>
            <person name="de Morais M.A.Jr."/>
            <person name="Rosa C.A."/>
            <person name="Thompson F.L."/>
        </authorList>
    </citation>
    <scope>NUCLEOTIDE SEQUENCE [LARGE SCALE GENOMIC DNA]</scope>
    <source>
        <strain evidence="1 2">UFRJ-M7.2.18</strain>
    </source>
</reference>
<evidence type="ECO:0000313" key="1">
    <source>
        <dbReference type="EMBL" id="KGO22328.1"/>
    </source>
</evidence>
<sequence>MLDFLKNQGLPESIFSNEIVQLIYDLETRQFSKSNSSNNNKNS</sequence>
<keyword evidence="2" id="KW-1185">Reference proteome</keyword>
<organism evidence="1 2">
    <name type="scientific">Oenococcus alcoholitolerans</name>
    <dbReference type="NCBI Taxonomy" id="931074"/>
    <lineage>
        <taxon>Bacteria</taxon>
        <taxon>Bacillati</taxon>
        <taxon>Bacillota</taxon>
        <taxon>Bacilli</taxon>
        <taxon>Lactobacillales</taxon>
        <taxon>Lactobacillaceae</taxon>
        <taxon>Oenococcus</taxon>
    </lineage>
</organism>
<protein>
    <submittedName>
        <fullName evidence="1">Uncharacterized protein</fullName>
    </submittedName>
</protein>
<dbReference type="Proteomes" id="UP000030023">
    <property type="component" value="Unassembled WGS sequence"/>
</dbReference>
<dbReference type="EMBL" id="AXCV01000553">
    <property type="protein sequence ID" value="KGO22328.1"/>
    <property type="molecule type" value="Genomic_DNA"/>
</dbReference>